<evidence type="ECO:0000313" key="1">
    <source>
        <dbReference type="EMBL" id="XBJ28455.1"/>
    </source>
</evidence>
<dbReference type="Gene3D" id="1.20.120.330">
    <property type="entry name" value="Nucleotidyltransferases domain 2"/>
    <property type="match status" value="1"/>
</dbReference>
<protein>
    <recommendedName>
        <fullName evidence="2">HEPN domain-containing protein</fullName>
    </recommendedName>
</protein>
<sequence>MNFKHEDTLDYKYNNHLEIAKDLFQFAEKCLEKNDNISFRMGIGRLYYAFYHKILHENEEKLKSKESKQMHWHLFNNNGLPEHYRKSLLLLQKMRKWADYQTESHEKEVNIRNLLAICQRIFEISIKIK</sequence>
<gene>
    <name evidence="1" type="ORF">AAH949_04945</name>
</gene>
<dbReference type="EMBL" id="CP155620">
    <property type="protein sequence ID" value="XBJ28455.1"/>
    <property type="molecule type" value="Genomic_DNA"/>
</dbReference>
<evidence type="ECO:0008006" key="2">
    <source>
        <dbReference type="Google" id="ProtNLM"/>
    </source>
</evidence>
<proteinExistence type="predicted"/>
<accession>A0AAU7E4I8</accession>
<dbReference type="AlphaFoldDB" id="A0AAU7E4I8"/>
<reference evidence="1" key="1">
    <citation type="submission" date="2024-05" db="EMBL/GenBank/DDBJ databases">
        <title>Campylobacter coli isolated from environmental waters in Slovenia.</title>
        <authorList>
            <person name="Zautner A.E."/>
            <person name="Bunk B."/>
            <person name="Riedel T."/>
            <person name="Sproeer C."/>
        </authorList>
    </citation>
    <scope>NUCLEOTIDE SEQUENCE</scope>
    <source>
        <strain evidence="1">CCS1377</strain>
    </source>
</reference>
<name>A0AAU7E4I8_9BACT</name>
<organism evidence="1">
    <name type="scientific">Campylobacter sp. CCS1377</name>
    <dbReference type="NCBI Taxonomy" id="3158229"/>
    <lineage>
        <taxon>Bacteria</taxon>
        <taxon>Pseudomonadati</taxon>
        <taxon>Campylobacterota</taxon>
        <taxon>Epsilonproteobacteria</taxon>
        <taxon>Campylobacterales</taxon>
        <taxon>Campylobacteraceae</taxon>
        <taxon>Campylobacter</taxon>
    </lineage>
</organism>
<dbReference type="RefSeq" id="WP_348518085.1">
    <property type="nucleotide sequence ID" value="NZ_CP155620.1"/>
</dbReference>